<evidence type="ECO:0000313" key="2">
    <source>
        <dbReference type="EMBL" id="KAF7267078.1"/>
    </source>
</evidence>
<name>A0A834HTA5_RHYFE</name>
<dbReference type="PROSITE" id="PS51257">
    <property type="entry name" value="PROKAR_LIPOPROTEIN"/>
    <property type="match status" value="1"/>
</dbReference>
<keyword evidence="3" id="KW-1185">Reference proteome</keyword>
<gene>
    <name evidence="2" type="ORF">GWI33_019680</name>
</gene>
<evidence type="ECO:0000313" key="3">
    <source>
        <dbReference type="Proteomes" id="UP000625711"/>
    </source>
</evidence>
<accession>A0A834HTA5</accession>
<keyword evidence="1" id="KW-0472">Membrane</keyword>
<proteinExistence type="predicted"/>
<keyword evidence="1" id="KW-1133">Transmembrane helix</keyword>
<dbReference type="EMBL" id="JAACXV010014472">
    <property type="protein sequence ID" value="KAF7267078.1"/>
    <property type="molecule type" value="Genomic_DNA"/>
</dbReference>
<dbReference type="Proteomes" id="UP000625711">
    <property type="component" value="Unassembled WGS sequence"/>
</dbReference>
<evidence type="ECO:0000256" key="1">
    <source>
        <dbReference type="SAM" id="Phobius"/>
    </source>
</evidence>
<feature type="transmembrane region" description="Helical" evidence="1">
    <location>
        <begin position="50"/>
        <end position="70"/>
    </location>
</feature>
<protein>
    <submittedName>
        <fullName evidence="2">Uncharacterized protein</fullName>
    </submittedName>
</protein>
<dbReference type="AlphaFoldDB" id="A0A834HTA5"/>
<keyword evidence="1" id="KW-0812">Transmembrane</keyword>
<comment type="caution">
    <text evidence="2">The sequence shown here is derived from an EMBL/GenBank/DDBJ whole genome shotgun (WGS) entry which is preliminary data.</text>
</comment>
<reference evidence="2" key="1">
    <citation type="submission" date="2020-08" db="EMBL/GenBank/DDBJ databases">
        <title>Genome sequencing and assembly of the red palm weevil Rhynchophorus ferrugineus.</title>
        <authorList>
            <person name="Dias G.B."/>
            <person name="Bergman C.M."/>
            <person name="Manee M."/>
        </authorList>
    </citation>
    <scope>NUCLEOTIDE SEQUENCE</scope>
    <source>
        <strain evidence="2">AA-2017</strain>
        <tissue evidence="2">Whole larva</tissue>
    </source>
</reference>
<organism evidence="2 3">
    <name type="scientific">Rhynchophorus ferrugineus</name>
    <name type="common">Red palm weevil</name>
    <name type="synonym">Curculio ferrugineus</name>
    <dbReference type="NCBI Taxonomy" id="354439"/>
    <lineage>
        <taxon>Eukaryota</taxon>
        <taxon>Metazoa</taxon>
        <taxon>Ecdysozoa</taxon>
        <taxon>Arthropoda</taxon>
        <taxon>Hexapoda</taxon>
        <taxon>Insecta</taxon>
        <taxon>Pterygota</taxon>
        <taxon>Neoptera</taxon>
        <taxon>Endopterygota</taxon>
        <taxon>Coleoptera</taxon>
        <taxon>Polyphaga</taxon>
        <taxon>Cucujiformia</taxon>
        <taxon>Curculionidae</taxon>
        <taxon>Dryophthorinae</taxon>
        <taxon>Rhynchophorus</taxon>
    </lineage>
</organism>
<sequence>MKTLCITVPLHSVTVACYIENSSQSSTDKTIMATYKHEMPAVVRFLGEVAVKYIVNYIVQIVIAFGMFLMKTKPLAGFSYIFLIWRHYEFLTV</sequence>